<reference evidence="3" key="1">
    <citation type="journal article" date="2019" name="Nat. Commun.">
        <title>The genome of broomcorn millet.</title>
        <authorList>
            <person name="Zou C."/>
            <person name="Miki D."/>
            <person name="Li D."/>
            <person name="Tang Q."/>
            <person name="Xiao L."/>
            <person name="Rajput S."/>
            <person name="Deng P."/>
            <person name="Jia W."/>
            <person name="Huang R."/>
            <person name="Zhang M."/>
            <person name="Sun Y."/>
            <person name="Hu J."/>
            <person name="Fu X."/>
            <person name="Schnable P.S."/>
            <person name="Li F."/>
            <person name="Zhang H."/>
            <person name="Feng B."/>
            <person name="Zhu X."/>
            <person name="Liu R."/>
            <person name="Schnable J.C."/>
            <person name="Zhu J.-K."/>
            <person name="Zhang H."/>
        </authorList>
    </citation>
    <scope>NUCLEOTIDE SEQUENCE [LARGE SCALE GENOMIC DNA]</scope>
</reference>
<dbReference type="AlphaFoldDB" id="A0A3L6R180"/>
<accession>A0A3L6R180</accession>
<evidence type="ECO:0000313" key="3">
    <source>
        <dbReference type="Proteomes" id="UP000275267"/>
    </source>
</evidence>
<dbReference type="EMBL" id="PQIB02000010">
    <property type="protein sequence ID" value="RLM92786.1"/>
    <property type="molecule type" value="Genomic_DNA"/>
</dbReference>
<feature type="compositionally biased region" description="Basic and acidic residues" evidence="1">
    <location>
        <begin position="24"/>
        <end position="39"/>
    </location>
</feature>
<protein>
    <submittedName>
        <fullName evidence="2">Uncharacterized protein</fullName>
    </submittedName>
</protein>
<evidence type="ECO:0000313" key="2">
    <source>
        <dbReference type="EMBL" id="RLM92786.1"/>
    </source>
</evidence>
<organism evidence="2 3">
    <name type="scientific">Panicum miliaceum</name>
    <name type="common">Proso millet</name>
    <name type="synonym">Broomcorn millet</name>
    <dbReference type="NCBI Taxonomy" id="4540"/>
    <lineage>
        <taxon>Eukaryota</taxon>
        <taxon>Viridiplantae</taxon>
        <taxon>Streptophyta</taxon>
        <taxon>Embryophyta</taxon>
        <taxon>Tracheophyta</taxon>
        <taxon>Spermatophyta</taxon>
        <taxon>Magnoliopsida</taxon>
        <taxon>Liliopsida</taxon>
        <taxon>Poales</taxon>
        <taxon>Poaceae</taxon>
        <taxon>PACMAD clade</taxon>
        <taxon>Panicoideae</taxon>
        <taxon>Panicodae</taxon>
        <taxon>Paniceae</taxon>
        <taxon>Panicinae</taxon>
        <taxon>Panicum</taxon>
        <taxon>Panicum sect. Panicum</taxon>
    </lineage>
</organism>
<proteinExistence type="predicted"/>
<comment type="caution">
    <text evidence="2">The sequence shown here is derived from an EMBL/GenBank/DDBJ whole genome shotgun (WGS) entry which is preliminary data.</text>
</comment>
<evidence type="ECO:0000256" key="1">
    <source>
        <dbReference type="SAM" id="MobiDB-lite"/>
    </source>
</evidence>
<gene>
    <name evidence="2" type="ORF">C2845_PM08G20420</name>
</gene>
<sequence length="86" mass="9644">MDHIKLIVRSHFLSLHQSSCCHERHSETQWRPPRAERTKLQRHVRPPFVGSTTPPPGQLRNIAVDGTAAVGNTCAYTSSQKTEPMA</sequence>
<dbReference type="Proteomes" id="UP000275267">
    <property type="component" value="Unassembled WGS sequence"/>
</dbReference>
<name>A0A3L6R180_PANMI</name>
<feature type="region of interest" description="Disordered" evidence="1">
    <location>
        <begin position="24"/>
        <end position="58"/>
    </location>
</feature>
<keyword evidence="3" id="KW-1185">Reference proteome</keyword>